<evidence type="ECO:0000313" key="1">
    <source>
        <dbReference type="EMBL" id="VAW36663.1"/>
    </source>
</evidence>
<accession>A0A3B0V8M7</accession>
<name>A0A3B0V8M7_9ZZZZ</name>
<protein>
    <submittedName>
        <fullName evidence="1">Uncharacterized protein</fullName>
    </submittedName>
</protein>
<dbReference type="AlphaFoldDB" id="A0A3B0V8M7"/>
<dbReference type="EMBL" id="UOEZ01000043">
    <property type="protein sequence ID" value="VAW36663.1"/>
    <property type="molecule type" value="Genomic_DNA"/>
</dbReference>
<proteinExistence type="predicted"/>
<reference evidence="1" key="1">
    <citation type="submission" date="2018-06" db="EMBL/GenBank/DDBJ databases">
        <authorList>
            <person name="Zhirakovskaya E."/>
        </authorList>
    </citation>
    <scope>NUCLEOTIDE SEQUENCE</scope>
</reference>
<gene>
    <name evidence="1" type="ORF">MNBD_DELTA02-650</name>
</gene>
<organism evidence="1">
    <name type="scientific">hydrothermal vent metagenome</name>
    <dbReference type="NCBI Taxonomy" id="652676"/>
    <lineage>
        <taxon>unclassified sequences</taxon>
        <taxon>metagenomes</taxon>
        <taxon>ecological metagenomes</taxon>
    </lineage>
</organism>
<sequence length="136" mass="14913">MRNSLVSDIKDMALKGLLLTGMVVALMMALQTNALSTGTASVSIIPAPRVISSEVCMVTDRVMGKPQIPVVVEGKTYYGCCEGCKSRLQKNRSIRYSTDPLTGKTVDKARAYIVRGAQSEALYFESEQTAIRYKNR</sequence>